<comment type="caution">
    <text evidence="2">The sequence shown here is derived from an EMBL/GenBank/DDBJ whole genome shotgun (WGS) entry which is preliminary data.</text>
</comment>
<proteinExistence type="predicted"/>
<feature type="region of interest" description="Disordered" evidence="1">
    <location>
        <begin position="112"/>
        <end position="131"/>
    </location>
</feature>
<evidence type="ECO:0008006" key="4">
    <source>
        <dbReference type="Google" id="ProtNLM"/>
    </source>
</evidence>
<keyword evidence="3" id="KW-1185">Reference proteome</keyword>
<reference evidence="3" key="1">
    <citation type="journal article" date="2015" name="Nat. Genet.">
        <title>The genome and transcriptome of the zoonotic hookworm Ancylostoma ceylanicum identify infection-specific gene families.</title>
        <authorList>
            <person name="Schwarz E.M."/>
            <person name="Hu Y."/>
            <person name="Antoshechkin I."/>
            <person name="Miller M.M."/>
            <person name="Sternberg P.W."/>
            <person name="Aroian R.V."/>
        </authorList>
    </citation>
    <scope>NUCLEOTIDE SEQUENCE</scope>
    <source>
        <strain evidence="3">HY135</strain>
    </source>
</reference>
<dbReference type="Proteomes" id="UP000024635">
    <property type="component" value="Unassembled WGS sequence"/>
</dbReference>
<evidence type="ECO:0000256" key="1">
    <source>
        <dbReference type="SAM" id="MobiDB-lite"/>
    </source>
</evidence>
<evidence type="ECO:0000313" key="2">
    <source>
        <dbReference type="EMBL" id="EYC45749.1"/>
    </source>
</evidence>
<gene>
    <name evidence="2" type="primary">Acey_s0417.g1090</name>
    <name evidence="2" type="ORF">Y032_0417g1090</name>
</gene>
<dbReference type="EMBL" id="JARK01000017">
    <property type="protein sequence ID" value="EYC45749.1"/>
    <property type="molecule type" value="Genomic_DNA"/>
</dbReference>
<protein>
    <recommendedName>
        <fullName evidence="4">Reverse transcriptase domain-containing protein</fullName>
    </recommendedName>
</protein>
<organism evidence="2 3">
    <name type="scientific">Ancylostoma ceylanicum</name>
    <dbReference type="NCBI Taxonomy" id="53326"/>
    <lineage>
        <taxon>Eukaryota</taxon>
        <taxon>Metazoa</taxon>
        <taxon>Ecdysozoa</taxon>
        <taxon>Nematoda</taxon>
        <taxon>Chromadorea</taxon>
        <taxon>Rhabditida</taxon>
        <taxon>Rhabditina</taxon>
        <taxon>Rhabditomorpha</taxon>
        <taxon>Strongyloidea</taxon>
        <taxon>Ancylostomatidae</taxon>
        <taxon>Ancylostomatinae</taxon>
        <taxon>Ancylostoma</taxon>
    </lineage>
</organism>
<dbReference type="AlphaFoldDB" id="A0A016X0Z5"/>
<sequence length="131" mass="14916">MWKRNATFRIVETISQYVCRLTASLTAQANESIINRRIRDIIRVSNDGCDPCGVPVDREASRKQSPLHLAFLDPRRSSTAFHTDAATRDLQRPAPWTLLYADDVMLASEQKDEHERQTQAWSEGLARSIFG</sequence>
<dbReference type="OrthoDB" id="418748at2759"/>
<name>A0A016X0Z5_9BILA</name>
<evidence type="ECO:0000313" key="3">
    <source>
        <dbReference type="Proteomes" id="UP000024635"/>
    </source>
</evidence>
<accession>A0A016X0Z5</accession>